<gene>
    <name evidence="2" type="ORF">SNEC2469_LOCUS13948</name>
</gene>
<evidence type="ECO:0000313" key="2">
    <source>
        <dbReference type="EMBL" id="CAE7490362.1"/>
    </source>
</evidence>
<keyword evidence="3" id="KW-1185">Reference proteome</keyword>
<dbReference type="Proteomes" id="UP000601435">
    <property type="component" value="Unassembled WGS sequence"/>
</dbReference>
<proteinExistence type="predicted"/>
<feature type="compositionally biased region" description="Low complexity" evidence="1">
    <location>
        <begin position="38"/>
        <end position="52"/>
    </location>
</feature>
<feature type="region of interest" description="Disordered" evidence="1">
    <location>
        <begin position="1"/>
        <end position="21"/>
    </location>
</feature>
<accession>A0A812SUS6</accession>
<evidence type="ECO:0000256" key="1">
    <source>
        <dbReference type="SAM" id="MobiDB-lite"/>
    </source>
</evidence>
<organism evidence="2 3">
    <name type="scientific">Symbiodinium necroappetens</name>
    <dbReference type="NCBI Taxonomy" id="1628268"/>
    <lineage>
        <taxon>Eukaryota</taxon>
        <taxon>Sar</taxon>
        <taxon>Alveolata</taxon>
        <taxon>Dinophyceae</taxon>
        <taxon>Suessiales</taxon>
        <taxon>Symbiodiniaceae</taxon>
        <taxon>Symbiodinium</taxon>
    </lineage>
</organism>
<comment type="caution">
    <text evidence="2">The sequence shown here is derived from an EMBL/GenBank/DDBJ whole genome shotgun (WGS) entry which is preliminary data.</text>
</comment>
<name>A0A812SUS6_9DINO</name>
<dbReference type="AlphaFoldDB" id="A0A812SUS6"/>
<evidence type="ECO:0000313" key="3">
    <source>
        <dbReference type="Proteomes" id="UP000601435"/>
    </source>
</evidence>
<dbReference type="EMBL" id="CAJNJA010022321">
    <property type="protein sequence ID" value="CAE7490362.1"/>
    <property type="molecule type" value="Genomic_DNA"/>
</dbReference>
<feature type="region of interest" description="Disordered" evidence="1">
    <location>
        <begin position="35"/>
        <end position="55"/>
    </location>
</feature>
<reference evidence="2" key="1">
    <citation type="submission" date="2021-02" db="EMBL/GenBank/DDBJ databases">
        <authorList>
            <person name="Dougan E. K."/>
            <person name="Rhodes N."/>
            <person name="Thang M."/>
            <person name="Chan C."/>
        </authorList>
    </citation>
    <scope>NUCLEOTIDE SEQUENCE</scope>
</reference>
<protein>
    <submittedName>
        <fullName evidence="2">Uncharacterized protein</fullName>
    </submittedName>
</protein>
<sequence>MIHSCPPLPRTSNFGSESPCPLWTMWMRRCWMSRRRSTTASGSPRGTSSSSSERVRWVRWAPSRPSFSPWSA</sequence>